<evidence type="ECO:0000256" key="2">
    <source>
        <dbReference type="ARBA" id="ARBA00006742"/>
    </source>
</evidence>
<keyword evidence="4" id="KW-1003">Cell membrane</keyword>
<evidence type="ECO:0000256" key="1">
    <source>
        <dbReference type="ARBA" id="ARBA00004162"/>
    </source>
</evidence>
<keyword evidence="3" id="KW-0813">Transport</keyword>
<dbReference type="AlphaFoldDB" id="A0A9D1YWF1"/>
<feature type="region of interest" description="Disordered" evidence="10">
    <location>
        <begin position="103"/>
        <end position="124"/>
    </location>
</feature>
<keyword evidence="9 11" id="KW-0472">Membrane</keyword>
<dbReference type="PANTHER" id="PTHR33909">
    <property type="entry name" value="SEC TRANSLOCON ACCESSORY COMPLEX SUBUNIT YAJC"/>
    <property type="match status" value="1"/>
</dbReference>
<proteinExistence type="inferred from homology"/>
<evidence type="ECO:0000256" key="11">
    <source>
        <dbReference type="SAM" id="Phobius"/>
    </source>
</evidence>
<sequence length="124" mass="14080">MHVLTHIAQQQEQGEQTGWFDPLTLGMLALLAVMIFFMFRSSRKRKQQQQDLQTKMVPGVRVMTTSGIFGTLLWIDEEKTQAGIEVAPGVEIVVHRQILSQVVEEEDPSVDSESDYNDDSSRED</sequence>
<evidence type="ECO:0000256" key="3">
    <source>
        <dbReference type="ARBA" id="ARBA00022448"/>
    </source>
</evidence>
<reference evidence="12" key="1">
    <citation type="journal article" date="2021" name="PeerJ">
        <title>Extensive microbial diversity within the chicken gut microbiome revealed by metagenomics and culture.</title>
        <authorList>
            <person name="Gilroy R."/>
            <person name="Ravi A."/>
            <person name="Getino M."/>
            <person name="Pursley I."/>
            <person name="Horton D.L."/>
            <person name="Alikhan N.F."/>
            <person name="Baker D."/>
            <person name="Gharbi K."/>
            <person name="Hall N."/>
            <person name="Watson M."/>
            <person name="Adriaenssens E.M."/>
            <person name="Foster-Nyarko E."/>
            <person name="Jarju S."/>
            <person name="Secka A."/>
            <person name="Antonio M."/>
            <person name="Oren A."/>
            <person name="Chaudhuri R.R."/>
            <person name="La Ragione R."/>
            <person name="Hildebrand F."/>
            <person name="Pallen M.J."/>
        </authorList>
    </citation>
    <scope>NUCLEOTIDE SEQUENCE</scope>
    <source>
        <strain evidence="12">ChiGjej1B1-98</strain>
    </source>
</reference>
<reference evidence="12" key="2">
    <citation type="submission" date="2021-04" db="EMBL/GenBank/DDBJ databases">
        <authorList>
            <person name="Gilroy R."/>
        </authorList>
    </citation>
    <scope>NUCLEOTIDE SEQUENCE</scope>
    <source>
        <strain evidence="12">ChiGjej1B1-98</strain>
    </source>
</reference>
<dbReference type="GO" id="GO:0005886">
    <property type="term" value="C:plasma membrane"/>
    <property type="evidence" value="ECO:0007669"/>
    <property type="project" value="UniProtKB-SubCell"/>
</dbReference>
<accession>A0A9D1YWF1</accession>
<dbReference type="EMBL" id="DXDC01000256">
    <property type="protein sequence ID" value="HIY66300.1"/>
    <property type="molecule type" value="Genomic_DNA"/>
</dbReference>
<evidence type="ECO:0000256" key="10">
    <source>
        <dbReference type="SAM" id="MobiDB-lite"/>
    </source>
</evidence>
<gene>
    <name evidence="12" type="primary">yajC</name>
    <name evidence="12" type="ORF">H9830_08505</name>
</gene>
<dbReference type="PANTHER" id="PTHR33909:SF1">
    <property type="entry name" value="SEC TRANSLOCON ACCESSORY COMPLEX SUBUNIT YAJC"/>
    <property type="match status" value="1"/>
</dbReference>
<evidence type="ECO:0000313" key="13">
    <source>
        <dbReference type="Proteomes" id="UP000824005"/>
    </source>
</evidence>
<evidence type="ECO:0000256" key="5">
    <source>
        <dbReference type="ARBA" id="ARBA00022692"/>
    </source>
</evidence>
<dbReference type="GO" id="GO:0015031">
    <property type="term" value="P:protein transport"/>
    <property type="evidence" value="ECO:0007669"/>
    <property type="project" value="UniProtKB-KW"/>
</dbReference>
<keyword evidence="7 11" id="KW-1133">Transmembrane helix</keyword>
<feature type="transmembrane region" description="Helical" evidence="11">
    <location>
        <begin position="19"/>
        <end position="39"/>
    </location>
</feature>
<evidence type="ECO:0000256" key="7">
    <source>
        <dbReference type="ARBA" id="ARBA00022989"/>
    </source>
</evidence>
<evidence type="ECO:0000256" key="9">
    <source>
        <dbReference type="ARBA" id="ARBA00023136"/>
    </source>
</evidence>
<evidence type="ECO:0000313" key="12">
    <source>
        <dbReference type="EMBL" id="HIY66300.1"/>
    </source>
</evidence>
<dbReference type="Pfam" id="PF02699">
    <property type="entry name" value="YajC"/>
    <property type="match status" value="1"/>
</dbReference>
<dbReference type="NCBIfam" id="TIGR00739">
    <property type="entry name" value="yajC"/>
    <property type="match status" value="1"/>
</dbReference>
<dbReference type="Proteomes" id="UP000824005">
    <property type="component" value="Unassembled WGS sequence"/>
</dbReference>
<protein>
    <submittedName>
        <fullName evidence="12">Preprotein translocase subunit YajC</fullName>
    </submittedName>
</protein>
<keyword evidence="5 11" id="KW-0812">Transmembrane</keyword>
<comment type="similarity">
    <text evidence="2">Belongs to the YajC family.</text>
</comment>
<feature type="compositionally biased region" description="Acidic residues" evidence="10">
    <location>
        <begin position="103"/>
        <end position="118"/>
    </location>
</feature>
<dbReference type="SMART" id="SM01323">
    <property type="entry name" value="YajC"/>
    <property type="match status" value="1"/>
</dbReference>
<comment type="subcellular location">
    <subcellularLocation>
        <location evidence="1">Cell membrane</location>
        <topology evidence="1">Single-pass membrane protein</topology>
    </subcellularLocation>
</comment>
<name>A0A9D1YWF1_9MICO</name>
<comment type="caution">
    <text evidence="12">The sequence shown here is derived from an EMBL/GenBank/DDBJ whole genome shotgun (WGS) entry which is preliminary data.</text>
</comment>
<evidence type="ECO:0000256" key="8">
    <source>
        <dbReference type="ARBA" id="ARBA00023010"/>
    </source>
</evidence>
<dbReference type="InterPro" id="IPR003849">
    <property type="entry name" value="Preprotein_translocase_YajC"/>
</dbReference>
<evidence type="ECO:0000256" key="4">
    <source>
        <dbReference type="ARBA" id="ARBA00022475"/>
    </source>
</evidence>
<keyword evidence="6" id="KW-0653">Protein transport</keyword>
<keyword evidence="8" id="KW-0811">Translocation</keyword>
<organism evidence="12 13">
    <name type="scientific">Candidatus Agrococcus pullicola</name>
    <dbReference type="NCBI Taxonomy" id="2838429"/>
    <lineage>
        <taxon>Bacteria</taxon>
        <taxon>Bacillati</taxon>
        <taxon>Actinomycetota</taxon>
        <taxon>Actinomycetes</taxon>
        <taxon>Micrococcales</taxon>
        <taxon>Microbacteriaceae</taxon>
        <taxon>Agrococcus</taxon>
    </lineage>
</organism>
<evidence type="ECO:0000256" key="6">
    <source>
        <dbReference type="ARBA" id="ARBA00022927"/>
    </source>
</evidence>